<dbReference type="GO" id="GO:0005524">
    <property type="term" value="F:ATP binding"/>
    <property type="evidence" value="ECO:0007669"/>
    <property type="project" value="UniProtKB-KW"/>
</dbReference>
<keyword evidence="8" id="KW-0378">Hydrolase</keyword>
<dbReference type="InterPro" id="IPR009003">
    <property type="entry name" value="Peptidase_S1_PA"/>
</dbReference>
<dbReference type="GO" id="GO:0006351">
    <property type="term" value="P:DNA-templated transcription"/>
    <property type="evidence" value="ECO:0007669"/>
    <property type="project" value="InterPro"/>
</dbReference>
<feature type="domain" description="RdRp catalytic" evidence="15">
    <location>
        <begin position="2705"/>
        <end position="2845"/>
    </location>
</feature>
<dbReference type="InterPro" id="IPR024379">
    <property type="entry name" value="Waikavirus_capsid-1"/>
</dbReference>
<dbReference type="GO" id="GO:0003968">
    <property type="term" value="F:RNA-directed RNA polymerase activity"/>
    <property type="evidence" value="ECO:0007669"/>
    <property type="project" value="InterPro"/>
</dbReference>
<keyword evidence="9" id="KW-0347">Helicase</keyword>
<keyword evidence="12" id="KW-0946">Virion</keyword>
<dbReference type="CDD" id="cd00205">
    <property type="entry name" value="rhv_like"/>
    <property type="match status" value="1"/>
</dbReference>
<dbReference type="Gene3D" id="2.40.10.10">
    <property type="entry name" value="Trypsin-like serine proteases"/>
    <property type="match status" value="1"/>
</dbReference>
<dbReference type="InterPro" id="IPR000605">
    <property type="entry name" value="Helicase_SF3_ssDNA/RNA_vir"/>
</dbReference>
<dbReference type="EMBL" id="MW434114">
    <property type="protein sequence ID" value="QRW42874.1"/>
    <property type="molecule type" value="Genomic_RNA"/>
</dbReference>
<evidence type="ECO:0000256" key="13">
    <source>
        <dbReference type="ARBA" id="ARBA00022953"/>
    </source>
</evidence>
<dbReference type="EMBL" id="MW434115">
    <property type="protein sequence ID" value="QRW42875.1"/>
    <property type="molecule type" value="Genomic_RNA"/>
</dbReference>
<keyword evidence="14" id="KW-1133">Transmembrane helix</keyword>
<dbReference type="GO" id="GO:0005198">
    <property type="term" value="F:structural molecule activity"/>
    <property type="evidence" value="ECO:0007669"/>
    <property type="project" value="InterPro"/>
</dbReference>
<evidence type="ECO:0000256" key="8">
    <source>
        <dbReference type="ARBA" id="ARBA00022801"/>
    </source>
</evidence>
<dbReference type="InterPro" id="IPR007094">
    <property type="entry name" value="RNA-dir_pol_PSvirus"/>
</dbReference>
<dbReference type="Pfam" id="PF00910">
    <property type="entry name" value="RNA_helicase"/>
    <property type="match status" value="1"/>
</dbReference>
<keyword evidence="4" id="KW-0645">Protease</keyword>
<evidence type="ECO:0000259" key="15">
    <source>
        <dbReference type="PROSITE" id="PS50507"/>
    </source>
</evidence>
<dbReference type="SUPFAM" id="SSF88633">
    <property type="entry name" value="Positive stranded ssRNA viruses"/>
    <property type="match status" value="3"/>
</dbReference>
<dbReference type="GO" id="GO:0003723">
    <property type="term" value="F:RNA binding"/>
    <property type="evidence" value="ECO:0007669"/>
    <property type="project" value="InterPro"/>
</dbReference>
<dbReference type="PROSITE" id="PS51218">
    <property type="entry name" value="SF3_HELICASE_2"/>
    <property type="match status" value="1"/>
</dbReference>
<accession>A0A894KN27</accession>
<keyword evidence="13" id="KW-0693">Viral RNA replication</keyword>
<keyword evidence="14" id="KW-0472">Membrane</keyword>
<dbReference type="InterPro" id="IPR044067">
    <property type="entry name" value="PCV_3C_PRO"/>
</dbReference>
<dbReference type="InterPro" id="IPR001205">
    <property type="entry name" value="RNA-dir_pol_C"/>
</dbReference>
<feature type="transmembrane region" description="Helical" evidence="14">
    <location>
        <begin position="2820"/>
        <end position="2837"/>
    </location>
</feature>
<feature type="transmembrane region" description="Helical" evidence="14">
    <location>
        <begin position="2781"/>
        <end position="2800"/>
    </location>
</feature>
<dbReference type="GO" id="GO:0019028">
    <property type="term" value="C:viral capsid"/>
    <property type="evidence" value="ECO:0007669"/>
    <property type="project" value="UniProtKB-KW"/>
</dbReference>
<reference evidence="18" key="1">
    <citation type="journal article" date="2020" name="bioRxiv">
        <title>Single mosquito metatranscriptomics identifies vectors, emerging pathogens and reservoirs in one assay.</title>
        <authorList>
            <person name="Batson J."/>
            <person name="Dudas G."/>
            <person name="Haas-Stapleton E."/>
            <person name="Kistler A.L."/>
            <person name="Li L.M."/>
            <person name="Logan P."/>
            <person name="Ratnasiri K."/>
            <person name="Retallack H."/>
        </authorList>
    </citation>
    <scope>NUCLEOTIDE SEQUENCE</scope>
    <source>
        <strain evidence="18">CMS002_020a_SAND</strain>
        <strain evidence="19">CMS002_020c_SAND</strain>
    </source>
</reference>
<feature type="domain" description="SF3 helicase" evidence="16">
    <location>
        <begin position="1550"/>
        <end position="1721"/>
    </location>
</feature>
<evidence type="ECO:0000256" key="12">
    <source>
        <dbReference type="ARBA" id="ARBA00022844"/>
    </source>
</evidence>
<name>A0A894KN27_9VIRU</name>
<comment type="subcellular location">
    <subcellularLocation>
        <location evidence="1">Virion</location>
    </subcellularLocation>
</comment>
<dbReference type="CDD" id="cd23169">
    <property type="entry name" value="ps-ssRNAv-Picornavirales"/>
    <property type="match status" value="1"/>
</dbReference>
<dbReference type="GO" id="GO:0006508">
    <property type="term" value="P:proteolysis"/>
    <property type="evidence" value="ECO:0007669"/>
    <property type="project" value="UniProtKB-KW"/>
</dbReference>
<dbReference type="InterPro" id="IPR014872">
    <property type="entry name" value="Dicistrovirus_capsid-polyPr_C"/>
</dbReference>
<proteinExistence type="predicted"/>
<dbReference type="InterPro" id="IPR033703">
    <property type="entry name" value="Rhv-like"/>
</dbReference>
<evidence type="ECO:0000256" key="14">
    <source>
        <dbReference type="SAM" id="Phobius"/>
    </source>
</evidence>
<dbReference type="Pfam" id="PF00073">
    <property type="entry name" value="Rhv"/>
    <property type="match status" value="1"/>
</dbReference>
<feature type="domain" description="Peptidase C3" evidence="17">
    <location>
        <begin position="2197"/>
        <end position="2413"/>
    </location>
</feature>
<dbReference type="InterPro" id="IPR029053">
    <property type="entry name" value="Viral_coat"/>
</dbReference>
<keyword evidence="14" id="KW-0812">Transmembrane</keyword>
<dbReference type="Pfam" id="PF08762">
    <property type="entry name" value="CRPV_capsid"/>
    <property type="match status" value="1"/>
</dbReference>
<evidence type="ECO:0000256" key="9">
    <source>
        <dbReference type="ARBA" id="ARBA00022806"/>
    </source>
</evidence>
<evidence type="ECO:0000256" key="4">
    <source>
        <dbReference type="ARBA" id="ARBA00022670"/>
    </source>
</evidence>
<dbReference type="PROSITE" id="PS51874">
    <property type="entry name" value="PCV_3C_PRO"/>
    <property type="match status" value="1"/>
</dbReference>
<dbReference type="PROSITE" id="PS50507">
    <property type="entry name" value="RDRP_SSRNA_POS"/>
    <property type="match status" value="1"/>
</dbReference>
<keyword evidence="7" id="KW-0547">Nucleotide-binding</keyword>
<dbReference type="InterPro" id="IPR043128">
    <property type="entry name" value="Rev_trsase/Diguanyl_cyclase"/>
</dbReference>
<evidence type="ECO:0000256" key="6">
    <source>
        <dbReference type="ARBA" id="ARBA00022695"/>
    </source>
</evidence>
<dbReference type="SUPFAM" id="SSF56672">
    <property type="entry name" value="DNA/RNA polymerases"/>
    <property type="match status" value="1"/>
</dbReference>
<evidence type="ECO:0000256" key="3">
    <source>
        <dbReference type="ARBA" id="ARBA00022561"/>
    </source>
</evidence>
<dbReference type="GO" id="GO:0039694">
    <property type="term" value="P:viral RNA genome replication"/>
    <property type="evidence" value="ECO:0007669"/>
    <property type="project" value="InterPro"/>
</dbReference>
<dbReference type="Gene3D" id="2.60.120.20">
    <property type="match status" value="3"/>
</dbReference>
<evidence type="ECO:0000256" key="1">
    <source>
        <dbReference type="ARBA" id="ARBA00004328"/>
    </source>
</evidence>
<dbReference type="Gene3D" id="3.30.70.270">
    <property type="match status" value="1"/>
</dbReference>
<evidence type="ECO:0000259" key="17">
    <source>
        <dbReference type="PROSITE" id="PS51874"/>
    </source>
</evidence>
<dbReference type="InterPro" id="IPR014759">
    <property type="entry name" value="Helicase_SF3_ssRNA_vir"/>
</dbReference>
<dbReference type="InterPro" id="IPR043504">
    <property type="entry name" value="Peptidase_S1_PA_chymotrypsin"/>
</dbReference>
<evidence type="ECO:0000313" key="19">
    <source>
        <dbReference type="EMBL" id="QRW42875.1"/>
    </source>
</evidence>
<evidence type="ECO:0000259" key="16">
    <source>
        <dbReference type="PROSITE" id="PS51218"/>
    </source>
</evidence>
<evidence type="ECO:0000256" key="11">
    <source>
        <dbReference type="ARBA" id="ARBA00022840"/>
    </source>
</evidence>
<keyword evidence="11" id="KW-0067">ATP-binding</keyword>
<sequence length="2984" mass="339646">MVTIFGNNSKILYTNFANSHIYNSSFKMVYQIKNARVNRKRFTFVKYNLGVIQNRCARKCYTTVTRAALGSVWRARVFNKALFAELVENEVSRHLGTCDVFLLLDRLNDGQVIDPIGLDWIDMTLEKHFLRYLNRVDLKRYKKLVSIDVYPTRTIEYFFLMAKKKLYTDINTAEYYNLCLESVVSKNMYSLLKEEECHCDTYVDVVETCTEHNVVHVQRVRKRIYDDLSNLVDEHAPPTDLPARSPFLLRKLRALIARLAALRTNTPSEYDEIELPEIVRPVCTERIMNDVVPQMMEPMAENCEEKGPVVLTNSETCKEVPTIIEPPETFWAKASTSDAMVDQEHASNFEILVTKFKWNQNQSNGASLYEVDLPIDALAKNNNHPAAMMFQQYAYAIFTMRARLHINTTPMHIGKVVMFFYYSAKQDLHYRNRFNIANAVQLPHVFFNASSGEDSCLDIPFRNHRSFLCTRKRLNDSKALYLGTLKIMVFNRLHSANDISDVDGYLHLSFHDCHFSGILKRSIIESQMFTIPKTLQMAEGALHLINKASNMDKPPVPAVPMFIQPTFTSSMSSGTGDISTINHLRLDPRGQTQHPSGSTTRVSETLIDGIKIIPGLLTQLGWNVDTSSGHKLWEIEATLAQPRSSYPEVRIKIDGQAFAAYVLPPVCMLADMHAFSRGAFEIIVEIVCSRFHTGALLIGYTPAVTTQTFEDAVQSYNMTLDVGANSRYVFKVPYIAERPLAARFNRSNASGQIDVQSNGVIGLYVLNALRATSSSSVIPINVFIKGTEENEFMCLTAPTFTILYDKVEGEFPEKTIFPEAQGAIGCGVWRYSSAIINNMAVMRYGAGSDHVLQFVNIEPFVVYRSNFQGAAANIPAITAQTITGALVFSEAAIDIGGPEFIAMLIVNGDGNKYRYAAPFPSLSVAKRYVDTHYGLVSTNNPYPNSPTNTDFNVEAPAIIYCGYSTAPESYRTWSNNRELQYVEEYRARASNFDIVPQMNSSIRANEATASCRGSIGIKRLLPLENGMRLFGETFTDLKTYTKRYQIYTQFVQNVPSETSYMARIPLVPCGLKPTGLTSATREGIIPYINSNYMFGRGGMLLKIMVDPSFVGDDSTYYLQHKYDIHSASRNVKLWMKSNNKVPSNCLQSGYACIAFNPKVNPTVTVEIPCYIATNLFIVQRTDPRNEVEVVNGSLGVLDIFNFSSNTANKVQFTVWYALADDFDYSVYLGMPPVVPIDNIVATSNEVDSWTIVPQVDEPKPKPEEVQAEGLLDAIKRKITGYKESLIDNLVTSKLRTTLHLPESDDNKYSTLLADLVNKVGEEYKHIVISILSQIIHYIKNPSLSTALLCLGTLFMHLGFECGMFDAILTKIGNLFKSDKVVEPQGGENESEESPKAIKFAFVRSIVAACAQKFGYCVSKVKDIPYTDFSKGIWSNIRFGSMTFNALITLIKNLIEYIPVIFEWLAKKLNPAKWWRMLWHKDQDFIDKWILECNEMLDPKNAEKVHFDPRSAVLLQMLVLIGKELAVKMTKLANANSRQFAYIRSLNTELNKLYTELIMSNTASGVVRAEPYCFCVHGLSQVGKTFNAREVAEYALAETGYKSYSNPTYVRQPGLPFWTGVMNQLICVVEDFLQFEESEKAWCDLYDVIHLVSCQVFQPPQAEINRKYIRFAPLIVVLTMNKAFKRIKGVADNNAWMNRRHDLFEFVNVGEIKEYNEDGTVKTRGDIVSPKQMSEEAQRTRNYLVVRKNKYTAYCPPGFDKEINDVENIYESVNVPLFDKDGNITSTANDQIATTAINNMNFYQFRWYIKEKFATEYTRMIKQYKAALVNLTSFWPKEDCALSLKIEKFAEDINNQKITMSPAEKELITLCCEKTKHTMCNICMHRKSECSCRDVVFLNTDRAKEIIGQGPDSENLIYASFIAGMSIGTSTLTKKLMEITFAERMLGFNALTFDMKARYPHSMEAAARYLLSGRDWLANSIDLFCLKCPHDLLVHSKCLEKVPFFEFDNESFTYLSDDYLYPTRKCCKDNIERNWHLLRQVESIQIQEGMIESRMPAIKENVDCTHADSYRYIKNTYEQYAQDYKKFRDEVAVPEKWYVRWGKNLFSMCKVLFKIVGIASAVFGVKHLYDVSRDHGYSTATRHVVDTLTLQNSLTAKCLLSHVPDAECAKGNCKQNICGNMAYNPTGKKIPKVVIAPQMATDLKHNIERLLQRNTFFIRATFVKEGEKHYIDVRCLGLRSNYFIAIDHYFDKFQSLGPDTVFEYIQPSLTKEITYSRLNLRRLEDSCLVLGVLPKTIPAFANIIPKICGIKQSANLSRDGLLYELHCDGKYYRNNVYAQTFELKQQYQYVPPVANATSPTRVNTYYEYGVGGVGMCGSILVSDSNIGAPIIGIHYAGTRDNKTGFAELLSRETFDNIFEELDKEPFSAAIEHVDAAGEKIVIDPQINATSILHGNYRPVGCVKPGFAHRPPPQSKQVHSECYNQIFESTYDYPLLSPKDPRAIGSPMVLGCTHHTNPPKDFDESLLKEAVDVVRGSILSQVKPQRLNVGVLTREEVIVGIVDNQLYNSLEFDTSEGFPFVKFRPDGAKDKRWLFDLEENENGFLLNGVNPILTSVMDEKQNQREAGLIPITVFTDCLKDIKVPAEKIQPRIFSISPADFTIQFKQYYSDFMIAYQEARFNVNSAIGINVDSLEWTKMVNRLLENSPHFGCGDYSKFGPRLMSIVVKNAFELMNEWYELHGDAENNKIRKILAHEVMFSYHMMFNFVYMVVCGAPSGSPITTILNNIVNVIYLAYVWCFVWKRRYGTLEYTMDTTGYSYSSFFYFVMLICYGDDLIMTIREEVLAIFNPMIIQEVLALYDIKFTDACKTGTQYASLAVFDKAVSFLKRNIATHPRRTKVYLAKMDKRAIQETCNWIHKCANVRDMSIISCQSMLLNAHGHGPIYYENMRKQVRNFWFTKNVDCMIPSWDEVDFRIFGENDYRIYKY</sequence>
<organism evidence="18">
    <name type="scientific">Calumiyane virus</name>
    <dbReference type="NCBI Taxonomy" id="2800908"/>
    <lineage>
        <taxon>Viruses</taxon>
        <taxon>Riboviria</taxon>
    </lineage>
</organism>
<evidence type="ECO:0000256" key="10">
    <source>
        <dbReference type="ARBA" id="ARBA00022807"/>
    </source>
</evidence>
<evidence type="ECO:0000256" key="2">
    <source>
        <dbReference type="ARBA" id="ARBA00020107"/>
    </source>
</evidence>
<dbReference type="GO" id="GO:0004197">
    <property type="term" value="F:cysteine-type endopeptidase activity"/>
    <property type="evidence" value="ECO:0007669"/>
    <property type="project" value="InterPro"/>
</dbReference>
<keyword evidence="6" id="KW-0548">Nucleotidyltransferase</keyword>
<evidence type="ECO:0000256" key="7">
    <source>
        <dbReference type="ARBA" id="ARBA00022741"/>
    </source>
</evidence>
<dbReference type="Pfam" id="PF00680">
    <property type="entry name" value="RdRP_1"/>
    <property type="match status" value="1"/>
</dbReference>
<dbReference type="Pfam" id="PF12264">
    <property type="entry name" value="Waikav_capsid_1"/>
    <property type="match status" value="1"/>
</dbReference>
<keyword evidence="3" id="KW-0167">Capsid protein</keyword>
<evidence type="ECO:0000313" key="18">
    <source>
        <dbReference type="EMBL" id="QRW42874.1"/>
    </source>
</evidence>
<keyword evidence="10" id="KW-0788">Thiol protease</keyword>
<dbReference type="SUPFAM" id="SSF50494">
    <property type="entry name" value="Trypsin-like serine proteases"/>
    <property type="match status" value="1"/>
</dbReference>
<evidence type="ECO:0000256" key="5">
    <source>
        <dbReference type="ARBA" id="ARBA00022679"/>
    </source>
</evidence>
<dbReference type="InterPro" id="IPR043502">
    <property type="entry name" value="DNA/RNA_pol_sf"/>
</dbReference>
<protein>
    <recommendedName>
        <fullName evidence="2">Genome polyprotein</fullName>
    </recommendedName>
</protein>
<dbReference type="InterPro" id="IPR001676">
    <property type="entry name" value="Picornavirus_capsid"/>
</dbReference>
<dbReference type="GO" id="GO:0003724">
    <property type="term" value="F:RNA helicase activity"/>
    <property type="evidence" value="ECO:0007669"/>
    <property type="project" value="InterPro"/>
</dbReference>
<keyword evidence="5" id="KW-0808">Transferase</keyword>
<dbReference type="Gene3D" id="1.20.960.20">
    <property type="match status" value="1"/>
</dbReference>